<dbReference type="Proteomes" id="UP000019438">
    <property type="component" value="Chromosome"/>
</dbReference>
<dbReference type="KEGG" id="gbc:GbCGDNIH3_1240"/>
<dbReference type="GO" id="GO:0008967">
    <property type="term" value="F:phosphoglycolate phosphatase activity"/>
    <property type="evidence" value="ECO:0007669"/>
    <property type="project" value="UniProtKB-EC"/>
</dbReference>
<dbReference type="RefSeq" id="WP_025286654.1">
    <property type="nucleotide sequence ID" value="NZ_CP003181.2"/>
</dbReference>
<evidence type="ECO:0000256" key="2">
    <source>
        <dbReference type="ARBA" id="ARBA00004818"/>
    </source>
</evidence>
<dbReference type="PANTHER" id="PTHR43434:SF1">
    <property type="entry name" value="PHOSPHOGLYCOLATE PHOSPHATASE"/>
    <property type="match status" value="1"/>
</dbReference>
<evidence type="ECO:0000313" key="5">
    <source>
        <dbReference type="EMBL" id="AHJ63042.1"/>
    </source>
</evidence>
<dbReference type="GO" id="GO:0006281">
    <property type="term" value="P:DNA repair"/>
    <property type="evidence" value="ECO:0007669"/>
    <property type="project" value="TreeGrafter"/>
</dbReference>
<dbReference type="InterPro" id="IPR050155">
    <property type="entry name" value="HAD-like_hydrolase_sf"/>
</dbReference>
<dbReference type="InterPro" id="IPR036412">
    <property type="entry name" value="HAD-like_sf"/>
</dbReference>
<dbReference type="InterPro" id="IPR041492">
    <property type="entry name" value="HAD_2"/>
</dbReference>
<dbReference type="PRINTS" id="PR00413">
    <property type="entry name" value="HADHALOGNASE"/>
</dbReference>
<dbReference type="Gene3D" id="1.10.150.240">
    <property type="entry name" value="Putative phosphatase, domain 2"/>
    <property type="match status" value="1"/>
</dbReference>
<evidence type="ECO:0000256" key="1">
    <source>
        <dbReference type="ARBA" id="ARBA00000830"/>
    </source>
</evidence>
<dbReference type="SFLD" id="SFLDS00003">
    <property type="entry name" value="Haloacid_Dehalogenase"/>
    <property type="match status" value="1"/>
</dbReference>
<evidence type="ECO:0000256" key="4">
    <source>
        <dbReference type="ARBA" id="ARBA00013078"/>
    </source>
</evidence>
<protein>
    <recommendedName>
        <fullName evidence="4">phosphoglycolate phosphatase</fullName>
        <ecNumber evidence="4">3.1.3.18</ecNumber>
    </recommendedName>
</protein>
<dbReference type="NCBIfam" id="TIGR01549">
    <property type="entry name" value="HAD-SF-IA-v1"/>
    <property type="match status" value="1"/>
</dbReference>
<gene>
    <name evidence="5" type="ORF">GbCGDNIH3_1240</name>
</gene>
<dbReference type="InterPro" id="IPR023198">
    <property type="entry name" value="PGP-like_dom2"/>
</dbReference>
<name>A0AAN0RDX5_9PROT</name>
<dbReference type="SFLD" id="SFLDG01129">
    <property type="entry name" value="C1.5:_HAD__Beta-PGM__Phosphata"/>
    <property type="match status" value="1"/>
</dbReference>
<reference evidence="6" key="1">
    <citation type="submission" date="2012-06" db="EMBL/GenBank/DDBJ databases">
        <title>Genome analysis of multiple Granulibacter bethesdensis isolates demonstrates substantial genome diversity.</title>
        <authorList>
            <person name="Greenberg D.E."/>
            <person name="Porcella S.F."/>
            <person name="Zarember K."/>
            <person name="Zelazny A.M."/>
            <person name="Bruno D."/>
            <person name="Martens C."/>
            <person name="Barbian K.D."/>
            <person name="Jaske E."/>
            <person name="Holland S.M."/>
        </authorList>
    </citation>
    <scope>NUCLEOTIDE SEQUENCE [LARGE SCALE GENOMIC DNA]</scope>
    <source>
        <strain evidence="6">CGDNIH3</strain>
    </source>
</reference>
<keyword evidence="5" id="KW-0378">Hydrolase</keyword>
<proteinExistence type="inferred from homology"/>
<dbReference type="EMBL" id="CP003181">
    <property type="protein sequence ID" value="AHJ63042.1"/>
    <property type="molecule type" value="Genomic_DNA"/>
</dbReference>
<organism evidence="5 6">
    <name type="scientific">Granulibacter bethesdensis</name>
    <dbReference type="NCBI Taxonomy" id="364410"/>
    <lineage>
        <taxon>Bacteria</taxon>
        <taxon>Pseudomonadati</taxon>
        <taxon>Pseudomonadota</taxon>
        <taxon>Alphaproteobacteria</taxon>
        <taxon>Acetobacterales</taxon>
        <taxon>Acetobacteraceae</taxon>
        <taxon>Granulibacter</taxon>
    </lineage>
</organism>
<accession>A0AAN0RDX5</accession>
<dbReference type="Pfam" id="PF13419">
    <property type="entry name" value="HAD_2"/>
    <property type="match status" value="1"/>
</dbReference>
<comment type="pathway">
    <text evidence="2">Organic acid metabolism; glycolate biosynthesis; glycolate from 2-phosphoglycolate: step 1/1.</text>
</comment>
<comment type="catalytic activity">
    <reaction evidence="1">
        <text>2-phosphoglycolate + H2O = glycolate + phosphate</text>
        <dbReference type="Rhea" id="RHEA:14369"/>
        <dbReference type="ChEBI" id="CHEBI:15377"/>
        <dbReference type="ChEBI" id="CHEBI:29805"/>
        <dbReference type="ChEBI" id="CHEBI:43474"/>
        <dbReference type="ChEBI" id="CHEBI:58033"/>
        <dbReference type="EC" id="3.1.3.18"/>
    </reaction>
</comment>
<dbReference type="GO" id="GO:0005829">
    <property type="term" value="C:cytosol"/>
    <property type="evidence" value="ECO:0007669"/>
    <property type="project" value="TreeGrafter"/>
</dbReference>
<evidence type="ECO:0000256" key="3">
    <source>
        <dbReference type="ARBA" id="ARBA00006171"/>
    </source>
</evidence>
<dbReference type="SUPFAM" id="SSF56784">
    <property type="entry name" value="HAD-like"/>
    <property type="match status" value="1"/>
</dbReference>
<sequence length="217" mass="22838">MRTVLLDLDGTLVDSLPDITNVLNGTLQRAGLPSYTQAEVGPMVGDGARALLTRAANGRGATLSEAMMQDFMAAYADHATSHSRLYPDVPDTLAELKKRGWTLLVCTNKPAVPAQIILENFEIASFFAGVGAGDSFPVRKPDPGHLLSTLALAGMTPEGAIMVGDHSNDIDAAGSIPIPSVWARWGYGTDAMGSAATAIAERFSDLPDLLESLMPVT</sequence>
<comment type="similarity">
    <text evidence="3">Belongs to the HAD-like hydrolase superfamily. CbbY/CbbZ/Gph/YieH family.</text>
</comment>
<evidence type="ECO:0000313" key="6">
    <source>
        <dbReference type="Proteomes" id="UP000019438"/>
    </source>
</evidence>
<dbReference type="EC" id="3.1.3.18" evidence="4"/>
<dbReference type="InterPro" id="IPR023214">
    <property type="entry name" value="HAD_sf"/>
</dbReference>
<dbReference type="AlphaFoldDB" id="A0AAN0RDX5"/>
<dbReference type="InterPro" id="IPR006439">
    <property type="entry name" value="HAD-SF_hydro_IA"/>
</dbReference>
<dbReference type="Gene3D" id="3.40.50.1000">
    <property type="entry name" value="HAD superfamily/HAD-like"/>
    <property type="match status" value="1"/>
</dbReference>
<dbReference type="SFLD" id="SFLDG01135">
    <property type="entry name" value="C1.5.6:_HAD__Beta-PGM__Phospha"/>
    <property type="match status" value="1"/>
</dbReference>
<dbReference type="NCBIfam" id="TIGR01509">
    <property type="entry name" value="HAD-SF-IA-v3"/>
    <property type="match status" value="1"/>
</dbReference>
<dbReference type="PANTHER" id="PTHR43434">
    <property type="entry name" value="PHOSPHOGLYCOLATE PHOSPHATASE"/>
    <property type="match status" value="1"/>
</dbReference>